<evidence type="ECO:0000313" key="4">
    <source>
        <dbReference type="Proteomes" id="UP000594892"/>
    </source>
</evidence>
<dbReference type="EMBL" id="CP065601">
    <property type="protein sequence ID" value="QPQ93414.1"/>
    <property type="molecule type" value="Genomic_DNA"/>
</dbReference>
<organism evidence="2 4">
    <name type="scientific">Burkholderia glumae</name>
    <name type="common">Pseudomonas glumae</name>
    <dbReference type="NCBI Taxonomy" id="337"/>
    <lineage>
        <taxon>Bacteria</taxon>
        <taxon>Pseudomonadati</taxon>
        <taxon>Pseudomonadota</taxon>
        <taxon>Betaproteobacteria</taxon>
        <taxon>Burkholderiales</taxon>
        <taxon>Burkholderiaceae</taxon>
        <taxon>Burkholderia</taxon>
    </lineage>
</organism>
<protein>
    <recommendedName>
        <fullName evidence="6">Lipoprotein</fullName>
    </recommendedName>
</protein>
<feature type="transmembrane region" description="Helical" evidence="1">
    <location>
        <begin position="12"/>
        <end position="30"/>
    </location>
</feature>
<keyword evidence="1" id="KW-0472">Membrane</keyword>
<evidence type="ECO:0000313" key="2">
    <source>
        <dbReference type="EMBL" id="QPQ93414.1"/>
    </source>
</evidence>
<name>A0AAQ0BT23_BURGL</name>
<dbReference type="PROSITE" id="PS51257">
    <property type="entry name" value="PROKAR_LIPOPROTEIN"/>
    <property type="match status" value="1"/>
</dbReference>
<keyword evidence="1" id="KW-0812">Transmembrane</keyword>
<evidence type="ECO:0000313" key="5">
    <source>
        <dbReference type="Proteomes" id="UP001056386"/>
    </source>
</evidence>
<evidence type="ECO:0000256" key="1">
    <source>
        <dbReference type="SAM" id="Phobius"/>
    </source>
</evidence>
<dbReference type="AlphaFoldDB" id="A0AAQ0BT23"/>
<proteinExistence type="predicted"/>
<reference evidence="3" key="2">
    <citation type="submission" date="2022-06" db="EMBL/GenBank/DDBJ databases">
        <title>Draft genome sequence of Burkholderia glumae strain GR20004 isolated from rice panicle showing bacterial panicle blight.</title>
        <authorList>
            <person name="Choi S.Y."/>
            <person name="Lee Y.H."/>
        </authorList>
    </citation>
    <scope>NUCLEOTIDE SEQUENCE</scope>
    <source>
        <strain evidence="3">GR20004</strain>
    </source>
</reference>
<evidence type="ECO:0008006" key="6">
    <source>
        <dbReference type="Google" id="ProtNLM"/>
    </source>
</evidence>
<dbReference type="Proteomes" id="UP000594892">
    <property type="component" value="Chromosome 2"/>
</dbReference>
<dbReference type="EMBL" id="CP099587">
    <property type="protein sequence ID" value="USS47585.1"/>
    <property type="molecule type" value="Genomic_DNA"/>
</dbReference>
<accession>A0AAQ0BT23</accession>
<evidence type="ECO:0000313" key="3">
    <source>
        <dbReference type="EMBL" id="USS47585.1"/>
    </source>
</evidence>
<dbReference type="Proteomes" id="UP001056386">
    <property type="component" value="Chromosome 1"/>
</dbReference>
<sequence>MMPHRFVVLEKIAFSLVVMSAVACTAFITYQRCPEDVRNMLDAGKDLLATSAAGYSIACASVDPNACIGLPTY</sequence>
<dbReference type="RefSeq" id="WP_015875845.1">
    <property type="nucleotide sequence ID" value="NZ_CP021074.1"/>
</dbReference>
<dbReference type="GeneID" id="45698108"/>
<gene>
    <name evidence="2" type="ORF">I6H06_14270</name>
    <name evidence="3" type="ORF">NFI99_22480</name>
</gene>
<keyword evidence="5" id="KW-1185">Reference proteome</keyword>
<keyword evidence="1" id="KW-1133">Transmembrane helix</keyword>
<reference evidence="2 4" key="1">
    <citation type="submission" date="2020-12" db="EMBL/GenBank/DDBJ databases">
        <title>FDA dAtabase for Regulatory Grade micrObial Sequences (FDA-ARGOS): Supporting development and validation of Infectious Disease Dx tests.</title>
        <authorList>
            <person name="Minogue T."/>
            <person name="Wolcott M."/>
            <person name="Wasieloski L."/>
            <person name="Aguilar W."/>
            <person name="Moore D."/>
            <person name="Jaissle J."/>
            <person name="Tallon L."/>
            <person name="Sadzewicz L."/>
            <person name="Zhao X."/>
            <person name="Boylan J."/>
            <person name="Ott S."/>
            <person name="Bowen H."/>
            <person name="Vavikolanu K."/>
            <person name="Mehta A."/>
            <person name="Aluvathingal J."/>
            <person name="Nadendla S."/>
            <person name="Yan Y."/>
            <person name="Sichtig H."/>
        </authorList>
    </citation>
    <scope>NUCLEOTIDE SEQUENCE [LARGE SCALE GENOMIC DNA]</scope>
    <source>
        <strain evidence="2 4">FDAARGOS_949</strain>
    </source>
</reference>